<evidence type="ECO:0000256" key="7">
    <source>
        <dbReference type="RuleBase" id="RU362042"/>
    </source>
</evidence>
<dbReference type="InterPro" id="IPR000223">
    <property type="entry name" value="Pept_S26A_signal_pept_1"/>
</dbReference>
<organism evidence="9">
    <name type="scientific">Candidatus Thiocaldithrix dubininis</name>
    <dbReference type="NCBI Taxonomy" id="3080823"/>
    <lineage>
        <taxon>Bacteria</taxon>
        <taxon>Pseudomonadati</taxon>
        <taxon>Pseudomonadota</taxon>
        <taxon>Gammaproteobacteria</taxon>
        <taxon>Thiotrichales</taxon>
        <taxon>Thiotrichaceae</taxon>
        <taxon>Candidatus Thiocaldithrix</taxon>
    </lineage>
</organism>
<feature type="domain" description="Peptidase S26" evidence="8">
    <location>
        <begin position="113"/>
        <end position="285"/>
    </location>
</feature>
<keyword evidence="7" id="KW-0812">Transmembrane</keyword>
<feature type="transmembrane region" description="Helical" evidence="7">
    <location>
        <begin position="102"/>
        <end position="124"/>
    </location>
</feature>
<dbReference type="EC" id="3.4.21.89" evidence="3 7"/>
<feature type="transmembrane region" description="Helical" evidence="7">
    <location>
        <begin position="12"/>
        <end position="29"/>
    </location>
</feature>
<dbReference type="InterPro" id="IPR019533">
    <property type="entry name" value="Peptidase_S26"/>
</dbReference>
<dbReference type="EMBL" id="CP124755">
    <property type="protein sequence ID" value="WGZ91406.1"/>
    <property type="molecule type" value="Genomic_DNA"/>
</dbReference>
<evidence type="ECO:0000259" key="8">
    <source>
        <dbReference type="Pfam" id="PF10502"/>
    </source>
</evidence>
<dbReference type="AlphaFoldDB" id="A0AA95HB07"/>
<evidence type="ECO:0000256" key="3">
    <source>
        <dbReference type="ARBA" id="ARBA00013208"/>
    </source>
</evidence>
<reference evidence="9" key="1">
    <citation type="journal article" date="2023" name="Int. J. Mol. Sci.">
        <title>Metagenomics Revealed a New Genus 'Candidatus Thiocaldithrix dubininis' gen. nov., sp. nov. and a New Species 'Candidatus Thiothrix putei' sp. nov. in the Family Thiotrichaceae, Some Members of Which Have Traits of Both Na+- and H+-Motive Energetics.</title>
        <authorList>
            <person name="Ravin N.V."/>
            <person name="Muntyan M.S."/>
            <person name="Smolyakov D.D."/>
            <person name="Rudenko T.S."/>
            <person name="Beletsky A.V."/>
            <person name="Mardanov A.V."/>
            <person name="Grabovich M.Y."/>
        </authorList>
    </citation>
    <scope>NUCLEOTIDE SEQUENCE</scope>
    <source>
        <strain evidence="9">GKL-01</strain>
    </source>
</reference>
<dbReference type="InterPro" id="IPR019757">
    <property type="entry name" value="Pept_S26A_signal_pept_1_Lys-AS"/>
</dbReference>
<feature type="transmembrane region" description="Helical" evidence="7">
    <location>
        <begin position="63"/>
        <end position="82"/>
    </location>
</feature>
<dbReference type="PROSITE" id="PS00760">
    <property type="entry name" value="SPASE_I_2"/>
    <property type="match status" value="1"/>
</dbReference>
<evidence type="ECO:0000256" key="1">
    <source>
        <dbReference type="ARBA" id="ARBA00000677"/>
    </source>
</evidence>
<dbReference type="GO" id="GO:0009003">
    <property type="term" value="F:signal peptidase activity"/>
    <property type="evidence" value="ECO:0007669"/>
    <property type="project" value="UniProtKB-EC"/>
</dbReference>
<dbReference type="PANTHER" id="PTHR43390">
    <property type="entry name" value="SIGNAL PEPTIDASE I"/>
    <property type="match status" value="1"/>
</dbReference>
<protein>
    <recommendedName>
        <fullName evidence="4 7">Signal peptidase I</fullName>
        <ecNumber evidence="3 7">3.4.21.89</ecNumber>
    </recommendedName>
</protein>
<keyword evidence="7" id="KW-1133">Transmembrane helix</keyword>
<dbReference type="NCBIfam" id="TIGR02227">
    <property type="entry name" value="sigpep_I_bact"/>
    <property type="match status" value="1"/>
</dbReference>
<gene>
    <name evidence="9" type="primary">lepB</name>
    <name evidence="9" type="ORF">QJT80_02780</name>
</gene>
<comment type="catalytic activity">
    <reaction evidence="1 7">
        <text>Cleavage of hydrophobic, N-terminal signal or leader sequences from secreted and periplasmic proteins.</text>
        <dbReference type="EC" id="3.4.21.89"/>
    </reaction>
</comment>
<keyword evidence="7" id="KW-0645">Protease</keyword>
<evidence type="ECO:0000256" key="5">
    <source>
        <dbReference type="ARBA" id="ARBA00022801"/>
    </source>
</evidence>
<sequence length="303" mass="34180">MQTSSNPARHPFIAMLMSAALPGWGQLYNGELNKAIWWGLGFFCLTIPSTVAIALYLPPESMLDGFILSGLTLLALWFGGMIDAWQSAKRKSEYQPYSWQNSGVYVLVFLLSNFFVLPIIMQFVRKYEMESFLVPSGSMEPTILTNEMFFADKRYNCPGCKTKVQRGDIAIFVYPNDRNQYFIKRIIGLPGEKIKISGTTIYINGKPLTLVQQPLKQGVQVTETDGKRSWNVVWSKPNLALPQTELTIPNGYMFALGDNRSASHDSRFYGAVPLADVIGKARFVWLSVKGNSIRWERMGHLLP</sequence>
<dbReference type="Proteomes" id="UP001300672">
    <property type="component" value="Chromosome"/>
</dbReference>
<dbReference type="PRINTS" id="PR00727">
    <property type="entry name" value="LEADERPTASE"/>
</dbReference>
<dbReference type="GO" id="GO:0004252">
    <property type="term" value="F:serine-type endopeptidase activity"/>
    <property type="evidence" value="ECO:0007669"/>
    <property type="project" value="InterPro"/>
</dbReference>
<evidence type="ECO:0000256" key="4">
    <source>
        <dbReference type="ARBA" id="ARBA00019232"/>
    </source>
</evidence>
<proteinExistence type="inferred from homology"/>
<keyword evidence="7" id="KW-0472">Membrane</keyword>
<dbReference type="GO" id="GO:0016020">
    <property type="term" value="C:membrane"/>
    <property type="evidence" value="ECO:0007669"/>
    <property type="project" value="UniProtKB-SubCell"/>
</dbReference>
<reference evidence="9" key="2">
    <citation type="submission" date="2023-04" db="EMBL/GenBank/DDBJ databases">
        <authorList>
            <person name="Beletskiy A.V."/>
            <person name="Mardanov A.V."/>
            <person name="Ravin N.V."/>
        </authorList>
    </citation>
    <scope>NUCLEOTIDE SEQUENCE</scope>
    <source>
        <strain evidence="9">GKL-01</strain>
    </source>
</reference>
<dbReference type="GO" id="GO:0006465">
    <property type="term" value="P:signal peptide processing"/>
    <property type="evidence" value="ECO:0007669"/>
    <property type="project" value="InterPro"/>
</dbReference>
<dbReference type="KEGG" id="tdu:QJT80_02780"/>
<dbReference type="SUPFAM" id="SSF51306">
    <property type="entry name" value="LexA/Signal peptidase"/>
    <property type="match status" value="1"/>
</dbReference>
<keyword evidence="5 7" id="KW-0378">Hydrolase</keyword>
<comment type="subcellular location">
    <subcellularLocation>
        <location evidence="7">Membrane</location>
        <topology evidence="7">Multi-pass membrane protein</topology>
    </subcellularLocation>
</comment>
<evidence type="ECO:0000256" key="2">
    <source>
        <dbReference type="ARBA" id="ARBA00009370"/>
    </source>
</evidence>
<feature type="active site" evidence="6">
    <location>
        <position position="138"/>
    </location>
</feature>
<dbReference type="Gene3D" id="2.10.109.10">
    <property type="entry name" value="Umud Fragment, subunit A"/>
    <property type="match status" value="1"/>
</dbReference>
<feature type="transmembrane region" description="Helical" evidence="7">
    <location>
        <begin position="35"/>
        <end position="56"/>
    </location>
</feature>
<accession>A0AA95HB07</accession>
<dbReference type="PANTHER" id="PTHR43390:SF1">
    <property type="entry name" value="CHLOROPLAST PROCESSING PEPTIDASE"/>
    <property type="match status" value="1"/>
</dbReference>
<dbReference type="InterPro" id="IPR036286">
    <property type="entry name" value="LexA/Signal_pep-like_sf"/>
</dbReference>
<evidence type="ECO:0000313" key="9">
    <source>
        <dbReference type="EMBL" id="WGZ91406.1"/>
    </source>
</evidence>
<dbReference type="CDD" id="cd06530">
    <property type="entry name" value="S26_SPase_I"/>
    <property type="match status" value="1"/>
</dbReference>
<feature type="active site" evidence="6">
    <location>
        <position position="184"/>
    </location>
</feature>
<evidence type="ECO:0000256" key="6">
    <source>
        <dbReference type="PIRSR" id="PIRSR600223-1"/>
    </source>
</evidence>
<name>A0AA95HB07_9GAMM</name>
<dbReference type="Pfam" id="PF10502">
    <property type="entry name" value="Peptidase_S26"/>
    <property type="match status" value="1"/>
</dbReference>
<comment type="similarity">
    <text evidence="2 7">Belongs to the peptidase S26 family.</text>
</comment>